<comment type="caution">
    <text evidence="2">The sequence shown here is derived from an EMBL/GenBank/DDBJ whole genome shotgun (WGS) entry which is preliminary data.</text>
</comment>
<organism evidence="2 3">
    <name type="scientific">Dimorphilus gyrociliatus</name>
    <dbReference type="NCBI Taxonomy" id="2664684"/>
    <lineage>
        <taxon>Eukaryota</taxon>
        <taxon>Metazoa</taxon>
        <taxon>Spiralia</taxon>
        <taxon>Lophotrochozoa</taxon>
        <taxon>Annelida</taxon>
        <taxon>Polychaeta</taxon>
        <taxon>Polychaeta incertae sedis</taxon>
        <taxon>Dinophilidae</taxon>
        <taxon>Dimorphilus</taxon>
    </lineage>
</organism>
<reference evidence="2 3" key="1">
    <citation type="submission" date="2020-08" db="EMBL/GenBank/DDBJ databases">
        <authorList>
            <person name="Hejnol A."/>
        </authorList>
    </citation>
    <scope>NUCLEOTIDE SEQUENCE [LARGE SCALE GENOMIC DNA]</scope>
</reference>
<dbReference type="Pfam" id="PF13270">
    <property type="entry name" value="CCDC28"/>
    <property type="match status" value="1"/>
</dbReference>
<dbReference type="PANTHER" id="PTHR13400">
    <property type="entry name" value="CHEMOKINE C-C MOTIF RECEPTOR 1"/>
    <property type="match status" value="1"/>
</dbReference>
<dbReference type="OrthoDB" id="9977011at2759"/>
<dbReference type="InterPro" id="IPR025271">
    <property type="entry name" value="CCDC28"/>
</dbReference>
<sequence length="145" mass="16683">MSSSNPHRKQAISKVQKSVRKFENSDPTMNEGRPAEHSFVTDVADVRQMEHGLLKLLDDFHSGHLQAFSEGNMYEQMDNIREKQEKLARLHFELDTEHTTINQELGQKKDENGDKNIRNMDKLMDSLQDLCQSINNLQRGDQSAS</sequence>
<proteinExistence type="predicted"/>
<dbReference type="EMBL" id="CAJFCJ010000007">
    <property type="protein sequence ID" value="CAD5117866.1"/>
    <property type="molecule type" value="Genomic_DNA"/>
</dbReference>
<name>A0A7I8VQU8_9ANNE</name>
<protein>
    <submittedName>
        <fullName evidence="2">DgyrCDS6611</fullName>
    </submittedName>
</protein>
<accession>A0A7I8VQU8</accession>
<keyword evidence="3" id="KW-1185">Reference proteome</keyword>
<evidence type="ECO:0000313" key="2">
    <source>
        <dbReference type="EMBL" id="CAD5117866.1"/>
    </source>
</evidence>
<feature type="region of interest" description="Disordered" evidence="1">
    <location>
        <begin position="1"/>
        <end position="36"/>
    </location>
</feature>
<dbReference type="AlphaFoldDB" id="A0A7I8VQU8"/>
<dbReference type="PANTHER" id="PTHR13400:SF4">
    <property type="entry name" value="COILED-COIL DOMAIN-CONTAINING PROTEIN 28A-LIKE PROTEIN"/>
    <property type="match status" value="1"/>
</dbReference>
<evidence type="ECO:0000313" key="3">
    <source>
        <dbReference type="Proteomes" id="UP000549394"/>
    </source>
</evidence>
<evidence type="ECO:0000256" key="1">
    <source>
        <dbReference type="SAM" id="MobiDB-lite"/>
    </source>
</evidence>
<dbReference type="Proteomes" id="UP000549394">
    <property type="component" value="Unassembled WGS sequence"/>
</dbReference>
<gene>
    <name evidence="2" type="ORF">DGYR_LOCUS6347</name>
</gene>
<feature type="compositionally biased region" description="Basic residues" evidence="1">
    <location>
        <begin position="1"/>
        <end position="11"/>
    </location>
</feature>